<reference evidence="2" key="1">
    <citation type="journal article" date="2015" name="PLoS Negl. Trop. Dis.">
        <title>Deep Sequencing Analysis of the Ixodes ricinus Haemocytome.</title>
        <authorList>
            <person name="Kotsyfakis M."/>
            <person name="Kopacek P."/>
            <person name="Franta Z."/>
            <person name="Pedra J.H."/>
            <person name="Ribeiro J.M."/>
        </authorList>
    </citation>
    <scope>NUCLEOTIDE SEQUENCE</scope>
</reference>
<organism evidence="2">
    <name type="scientific">Ixodes ricinus</name>
    <name type="common">Common tick</name>
    <name type="synonym">Acarus ricinus</name>
    <dbReference type="NCBI Taxonomy" id="34613"/>
    <lineage>
        <taxon>Eukaryota</taxon>
        <taxon>Metazoa</taxon>
        <taxon>Ecdysozoa</taxon>
        <taxon>Arthropoda</taxon>
        <taxon>Chelicerata</taxon>
        <taxon>Arachnida</taxon>
        <taxon>Acari</taxon>
        <taxon>Parasitiformes</taxon>
        <taxon>Ixodida</taxon>
        <taxon>Ixodoidea</taxon>
        <taxon>Ixodidae</taxon>
        <taxon>Ixodinae</taxon>
        <taxon>Ixodes</taxon>
    </lineage>
</organism>
<feature type="domain" description="PiggyBac transposable element-derived protein" evidence="1">
    <location>
        <begin position="1"/>
        <end position="212"/>
    </location>
</feature>
<accession>A0A090XAP7</accession>
<dbReference type="EMBL" id="GBIH01002640">
    <property type="protein sequence ID" value="JAC92070.1"/>
    <property type="molecule type" value="mRNA"/>
</dbReference>
<protein>
    <submittedName>
        <fullName evidence="2">Putative transposase is4</fullName>
    </submittedName>
</protein>
<name>A0A090XAP7_IXORI</name>
<proteinExistence type="evidence at transcript level"/>
<dbReference type="AlphaFoldDB" id="A0A090XAP7"/>
<evidence type="ECO:0000259" key="1">
    <source>
        <dbReference type="Pfam" id="PF13843"/>
    </source>
</evidence>
<dbReference type="PANTHER" id="PTHR46599">
    <property type="entry name" value="PIGGYBAC TRANSPOSABLE ELEMENT-DERIVED PROTEIN 4"/>
    <property type="match status" value="1"/>
</dbReference>
<dbReference type="PANTHER" id="PTHR46599:SF3">
    <property type="entry name" value="PIGGYBAC TRANSPOSABLE ELEMENT-DERIVED PROTEIN 4"/>
    <property type="match status" value="1"/>
</dbReference>
<dbReference type="InterPro" id="IPR029526">
    <property type="entry name" value="PGBD"/>
</dbReference>
<sequence length="231" mass="27298">MVTETNRYAAQFLSSKRLKPHSRFGSWVPVTTGEMRVFLSLLLLQGIIQKPEQSMYWSQHNLVSTPVFGDTMTRNRFFLIMKVLHFVYNEVPVDPENHPQPKLWKIWPFLSRHVQNFQTSYVLERDISIDESLMLYKGRLSWRWYLPLKRARFGVKLFVLCEAESAYIWNLIVDTGKGTNIATRHERDAQLPMGTKVVLKLMEPLEGRKQTFMEQPEQQERTCPHLSRRQN</sequence>
<evidence type="ECO:0000313" key="2">
    <source>
        <dbReference type="EMBL" id="JAC92070.1"/>
    </source>
</evidence>
<dbReference type="Pfam" id="PF13843">
    <property type="entry name" value="DDE_Tnp_1_7"/>
    <property type="match status" value="1"/>
</dbReference>